<gene>
    <name evidence="1" type="ORF">CINCED_3A006967</name>
</gene>
<dbReference type="EMBL" id="CABPRJ010001468">
    <property type="protein sequence ID" value="VVC38306.1"/>
    <property type="molecule type" value="Genomic_DNA"/>
</dbReference>
<accession>A0A5E4N590</accession>
<organism evidence="1 2">
    <name type="scientific">Cinara cedri</name>
    <dbReference type="NCBI Taxonomy" id="506608"/>
    <lineage>
        <taxon>Eukaryota</taxon>
        <taxon>Metazoa</taxon>
        <taxon>Ecdysozoa</taxon>
        <taxon>Arthropoda</taxon>
        <taxon>Hexapoda</taxon>
        <taxon>Insecta</taxon>
        <taxon>Pterygota</taxon>
        <taxon>Neoptera</taxon>
        <taxon>Paraneoptera</taxon>
        <taxon>Hemiptera</taxon>
        <taxon>Sternorrhyncha</taxon>
        <taxon>Aphidomorpha</taxon>
        <taxon>Aphidoidea</taxon>
        <taxon>Aphididae</taxon>
        <taxon>Lachninae</taxon>
        <taxon>Cinara</taxon>
    </lineage>
</organism>
<proteinExistence type="predicted"/>
<dbReference type="Proteomes" id="UP000325440">
    <property type="component" value="Unassembled WGS sequence"/>
</dbReference>
<reference evidence="1 2" key="1">
    <citation type="submission" date="2019-08" db="EMBL/GenBank/DDBJ databases">
        <authorList>
            <person name="Alioto T."/>
            <person name="Alioto T."/>
            <person name="Gomez Garrido J."/>
        </authorList>
    </citation>
    <scope>NUCLEOTIDE SEQUENCE [LARGE SCALE GENOMIC DNA]</scope>
</reference>
<protein>
    <submittedName>
        <fullName evidence="1">Uncharacterized protein</fullName>
    </submittedName>
</protein>
<dbReference type="AlphaFoldDB" id="A0A5E4N590"/>
<keyword evidence="2" id="KW-1185">Reference proteome</keyword>
<name>A0A5E4N590_9HEMI</name>
<evidence type="ECO:0000313" key="2">
    <source>
        <dbReference type="Proteomes" id="UP000325440"/>
    </source>
</evidence>
<evidence type="ECO:0000313" key="1">
    <source>
        <dbReference type="EMBL" id="VVC38306.1"/>
    </source>
</evidence>
<sequence>MLSEKLLDCLSGVEVNLMTTNRHRLDTLTKSTMAGLLPVEPSLCGLVLRPVRSQAIHFCKRKRQSASLCSASPHLQHEPVRSGPLQHSLEVSKTITSNADHADWQEAIDKNDDAIVTGKLLGLKRETYSNQKVILKYDGSVDKGSGCYEGGSCGGGGGGGGGGSVFAALFVALNGNGKNHGDVLLIDLLLSQQNNNFIISM</sequence>